<protein>
    <recommendedName>
        <fullName evidence="7">Vacuolar protein-sorting-associated protein 36</fullName>
    </recommendedName>
    <alternativeName>
        <fullName evidence="7">ESCRT-II complex subunit VPS36</fullName>
    </alternativeName>
</protein>
<dbReference type="SUPFAM" id="SSF46785">
    <property type="entry name" value="Winged helix' DNA-binding domain"/>
    <property type="match status" value="2"/>
</dbReference>
<dbReference type="GO" id="GO:0043328">
    <property type="term" value="P:protein transport to vacuole involved in ubiquitin-dependent protein catabolic process via the multivesicular body sorting pathway"/>
    <property type="evidence" value="ECO:0007669"/>
    <property type="project" value="UniProtKB-UniRule"/>
</dbReference>
<dbReference type="PROSITE" id="PS51495">
    <property type="entry name" value="GLUE"/>
    <property type="match status" value="1"/>
</dbReference>
<dbReference type="InterPro" id="IPR021648">
    <property type="entry name" value="GLUE_dom"/>
</dbReference>
<dbReference type="GO" id="GO:0043130">
    <property type="term" value="F:ubiquitin binding"/>
    <property type="evidence" value="ECO:0007669"/>
    <property type="project" value="UniProtKB-UniRule"/>
</dbReference>
<evidence type="ECO:0000256" key="4">
    <source>
        <dbReference type="ARBA" id="ARBA00022771"/>
    </source>
</evidence>
<evidence type="ECO:0000313" key="10">
    <source>
        <dbReference type="EMBL" id="KAJ1920083.1"/>
    </source>
</evidence>
<feature type="domain" description="GLUE N-terminal" evidence="9">
    <location>
        <begin position="4"/>
        <end position="285"/>
    </location>
</feature>
<dbReference type="GO" id="GO:0008270">
    <property type="term" value="F:zinc ion binding"/>
    <property type="evidence" value="ECO:0007669"/>
    <property type="project" value="UniProtKB-KW"/>
</dbReference>
<evidence type="ECO:0000256" key="7">
    <source>
        <dbReference type="RuleBase" id="RU367095"/>
    </source>
</evidence>
<dbReference type="InterPro" id="IPR036443">
    <property type="entry name" value="Znf_RanBP2_sf"/>
</dbReference>
<keyword evidence="11" id="KW-1185">Reference proteome</keyword>
<dbReference type="Gene3D" id="2.30.29.30">
    <property type="entry name" value="Pleckstrin-homology domain (PH domain)/Phosphotyrosine-binding domain (PTB)"/>
    <property type="match status" value="2"/>
</dbReference>
<comment type="subcellular location">
    <subcellularLocation>
        <location evidence="7">Cytoplasm</location>
    </subcellularLocation>
    <subcellularLocation>
        <location evidence="7">Endosome</location>
    </subcellularLocation>
</comment>
<dbReference type="GO" id="GO:0031902">
    <property type="term" value="C:late endosome membrane"/>
    <property type="evidence" value="ECO:0007669"/>
    <property type="project" value="UniProtKB-UniRule"/>
</dbReference>
<proteinExistence type="inferred from homology"/>
<sequence>MEPTELGPSLRPILREGETILFIQKNVGIYKNSHRDKNRDSGDVYLTSHHIFYVDDINPRSQSVSIKLSDIVLPNHNGRFLRTSAKVSFVIKGSSANSRSSPNLSNASTSKSDLIDARDRSLGYAGSRQTDSREWRCTICSHVNKGVQSLPKCKECGIMPKRPIEELLIERPDTNIETPPYEADEEGKTCPACTFLNHHSMSICEICETNLLKDDPQKTLQGLEDISISQQNLERSSASDTLAIKENNVQTTIRLSFRSGGSTSFYSAFTAALEAKAWEKSNKSLTQKSSNNTGKRNVMRGTGISNVLNQAKRDQETNEQALRDGFADLEALTERASDMVALAEQLSRTIQQNKSRALNSKENKGKKIEGNDNEESSPFTQYLIDIGLENAITKDAAGDAFHEQIAHEVVQVLENYMNRVAGEIPLIEAYCIYNRARSIAPISPMDFVRGCEELPRLDLGLEVWTYPNSGFKVLRIASSRGVSLDDPGRRDLSSNVMQYVKGLGSITALELAVYEDCSVTLATEHLTFVEAQGYLCRDESVKEIRFYENIINTL</sequence>
<keyword evidence="2 7" id="KW-0813">Transport</keyword>
<dbReference type="GO" id="GO:0000814">
    <property type="term" value="C:ESCRT II complex"/>
    <property type="evidence" value="ECO:0007669"/>
    <property type="project" value="UniProtKB-UniRule"/>
</dbReference>
<dbReference type="SMART" id="SM00547">
    <property type="entry name" value="ZnF_RBZ"/>
    <property type="match status" value="2"/>
</dbReference>
<dbReference type="Gene3D" id="1.10.10.10">
    <property type="entry name" value="Winged helix-like DNA-binding domain superfamily/Winged helix DNA-binding domain"/>
    <property type="match status" value="2"/>
</dbReference>
<keyword evidence="3" id="KW-0479">Metal-binding</keyword>
<evidence type="ECO:0000313" key="11">
    <source>
        <dbReference type="Proteomes" id="UP001150538"/>
    </source>
</evidence>
<evidence type="ECO:0000256" key="2">
    <source>
        <dbReference type="ARBA" id="ARBA00022448"/>
    </source>
</evidence>
<evidence type="ECO:0000256" key="5">
    <source>
        <dbReference type="ARBA" id="ARBA00022833"/>
    </source>
</evidence>
<keyword evidence="7" id="KW-0963">Cytoplasm</keyword>
<dbReference type="SUPFAM" id="SSF90209">
    <property type="entry name" value="Ran binding protein zinc finger-like"/>
    <property type="match status" value="2"/>
</dbReference>
<comment type="function">
    <text evidence="7">Component of the ESCRT-II complex (endosomal sorting complex required for transport II), which is required for multivesicular body (MVB) formation and sorting of endosomal cargo proteins into MVBs.</text>
</comment>
<evidence type="ECO:0000256" key="1">
    <source>
        <dbReference type="ARBA" id="ARBA00009697"/>
    </source>
</evidence>
<dbReference type="InterPro" id="IPR036388">
    <property type="entry name" value="WH-like_DNA-bd_sf"/>
</dbReference>
<evidence type="ECO:0000256" key="8">
    <source>
        <dbReference type="SAM" id="MobiDB-lite"/>
    </source>
</evidence>
<feature type="region of interest" description="Disordered" evidence="8">
    <location>
        <begin position="281"/>
        <end position="300"/>
    </location>
</feature>
<dbReference type="GO" id="GO:0032266">
    <property type="term" value="F:phosphatidylinositol-3-phosphate binding"/>
    <property type="evidence" value="ECO:0007669"/>
    <property type="project" value="UniProtKB-UniRule"/>
</dbReference>
<keyword evidence="5" id="KW-0862">Zinc</keyword>
<dbReference type="EMBL" id="JANBPU010000018">
    <property type="protein sequence ID" value="KAJ1920083.1"/>
    <property type="molecule type" value="Genomic_DNA"/>
</dbReference>
<dbReference type="InterPro" id="IPR011993">
    <property type="entry name" value="PH-like_dom_sf"/>
</dbReference>
<dbReference type="Gene3D" id="6.10.140.260">
    <property type="match status" value="1"/>
</dbReference>
<dbReference type="GO" id="GO:0016787">
    <property type="term" value="F:hydrolase activity"/>
    <property type="evidence" value="ECO:0007669"/>
    <property type="project" value="UniProtKB-KW"/>
</dbReference>
<dbReference type="SUPFAM" id="SSF50729">
    <property type="entry name" value="PH domain-like"/>
    <property type="match status" value="1"/>
</dbReference>
<comment type="caution">
    <text evidence="10">The sequence shown here is derived from an EMBL/GenBank/DDBJ whole genome shotgun (WGS) entry which is preliminary data.</text>
</comment>
<dbReference type="PANTHER" id="PTHR13128">
    <property type="entry name" value="VACUOLAR PROTEIN-SORTING-ASSOCIATED PROTEIN 36"/>
    <property type="match status" value="1"/>
</dbReference>
<dbReference type="InterPro" id="IPR036390">
    <property type="entry name" value="WH_DNA-bd_sf"/>
</dbReference>
<name>A0A9W7ZZU7_9FUNG</name>
<dbReference type="InterPro" id="IPR040608">
    <property type="entry name" value="Snf8/Vps36"/>
</dbReference>
<dbReference type="PANTHER" id="PTHR13128:SF12">
    <property type="entry name" value="VACUOLAR PROTEIN-SORTING-ASSOCIATED PROTEIN 36"/>
    <property type="match status" value="1"/>
</dbReference>
<feature type="compositionally biased region" description="Basic and acidic residues" evidence="8">
    <location>
        <begin position="359"/>
        <end position="370"/>
    </location>
</feature>
<evidence type="ECO:0000259" key="9">
    <source>
        <dbReference type="PROSITE" id="PS51495"/>
    </source>
</evidence>
<comment type="similarity">
    <text evidence="1 7">Belongs to the VPS36 family.</text>
</comment>
<keyword evidence="7" id="KW-0967">Endosome</keyword>
<comment type="subunit">
    <text evidence="7">Component of the endosomal sorting complex required for transport II (ESCRT-II).</text>
</comment>
<dbReference type="InterPro" id="IPR037855">
    <property type="entry name" value="Vps36"/>
</dbReference>
<accession>A0A9W7ZZU7</accession>
<keyword evidence="6 7" id="KW-0653">Protein transport</keyword>
<feature type="compositionally biased region" description="Polar residues" evidence="8">
    <location>
        <begin position="283"/>
        <end position="295"/>
    </location>
</feature>
<organism evidence="10 11">
    <name type="scientific">Mycoemilia scoparia</name>
    <dbReference type="NCBI Taxonomy" id="417184"/>
    <lineage>
        <taxon>Eukaryota</taxon>
        <taxon>Fungi</taxon>
        <taxon>Fungi incertae sedis</taxon>
        <taxon>Zoopagomycota</taxon>
        <taxon>Kickxellomycotina</taxon>
        <taxon>Kickxellomycetes</taxon>
        <taxon>Kickxellales</taxon>
        <taxon>Kickxellaceae</taxon>
        <taxon>Mycoemilia</taxon>
    </lineage>
</organism>
<dbReference type="InterPro" id="IPR001876">
    <property type="entry name" value="Znf_RanBP2"/>
</dbReference>
<reference evidence="10" key="1">
    <citation type="submission" date="2022-07" db="EMBL/GenBank/DDBJ databases">
        <title>Phylogenomic reconstructions and comparative analyses of Kickxellomycotina fungi.</title>
        <authorList>
            <person name="Reynolds N.K."/>
            <person name="Stajich J.E."/>
            <person name="Barry K."/>
            <person name="Grigoriev I.V."/>
            <person name="Crous P."/>
            <person name="Smith M.E."/>
        </authorList>
    </citation>
    <scope>NUCLEOTIDE SEQUENCE</scope>
    <source>
        <strain evidence="10">NBRC 100468</strain>
    </source>
</reference>
<gene>
    <name evidence="10" type="primary">VPS36</name>
    <name evidence="10" type="ORF">H4219_001613</name>
</gene>
<evidence type="ECO:0000256" key="3">
    <source>
        <dbReference type="ARBA" id="ARBA00022723"/>
    </source>
</evidence>
<dbReference type="Pfam" id="PF11605">
    <property type="entry name" value="Vps36_ESCRT-II"/>
    <property type="match status" value="1"/>
</dbReference>
<dbReference type="AlphaFoldDB" id="A0A9W7ZZU7"/>
<keyword evidence="4" id="KW-0863">Zinc-finger</keyword>
<evidence type="ECO:0000256" key="6">
    <source>
        <dbReference type="ARBA" id="ARBA00022927"/>
    </source>
</evidence>
<feature type="region of interest" description="Disordered" evidence="8">
    <location>
        <begin position="352"/>
        <end position="374"/>
    </location>
</feature>
<dbReference type="Proteomes" id="UP001150538">
    <property type="component" value="Unassembled WGS sequence"/>
</dbReference>
<keyword evidence="10" id="KW-0378">Hydrolase</keyword>
<dbReference type="OrthoDB" id="271448at2759"/>
<dbReference type="Pfam" id="PF04157">
    <property type="entry name" value="EAP30"/>
    <property type="match status" value="1"/>
</dbReference>